<organism evidence="1">
    <name type="scientific">marine metagenome</name>
    <dbReference type="NCBI Taxonomy" id="408172"/>
    <lineage>
        <taxon>unclassified sequences</taxon>
        <taxon>metagenomes</taxon>
        <taxon>ecological metagenomes</taxon>
    </lineage>
</organism>
<reference evidence="1" key="1">
    <citation type="submission" date="2018-05" db="EMBL/GenBank/DDBJ databases">
        <authorList>
            <person name="Lanie J.A."/>
            <person name="Ng W.-L."/>
            <person name="Kazmierczak K.M."/>
            <person name="Andrzejewski T.M."/>
            <person name="Davidsen T.M."/>
            <person name="Wayne K.J."/>
            <person name="Tettelin H."/>
            <person name="Glass J.I."/>
            <person name="Rusch D."/>
            <person name="Podicherti R."/>
            <person name="Tsui H.-C.T."/>
            <person name="Winkler M.E."/>
        </authorList>
    </citation>
    <scope>NUCLEOTIDE SEQUENCE</scope>
</reference>
<name>A0A382EB75_9ZZZZ</name>
<accession>A0A382EB75</accession>
<protein>
    <submittedName>
        <fullName evidence="1">Uncharacterized protein</fullName>
    </submittedName>
</protein>
<dbReference type="AlphaFoldDB" id="A0A382EB75"/>
<proteinExistence type="predicted"/>
<dbReference type="EMBL" id="UINC01043335">
    <property type="protein sequence ID" value="SVB47221.1"/>
    <property type="molecule type" value="Genomic_DNA"/>
</dbReference>
<sequence length="42" mass="4813">MGNGFTPLYMRTTVTKLIARINDRIEAKKAAPEQLLRYCSLK</sequence>
<evidence type="ECO:0000313" key="1">
    <source>
        <dbReference type="EMBL" id="SVB47221.1"/>
    </source>
</evidence>
<gene>
    <name evidence="1" type="ORF">METZ01_LOCUS200075</name>
</gene>